<accession>A0A7W9QA50</accession>
<keyword evidence="5 9" id="KW-0456">Lyase</keyword>
<dbReference type="Gene3D" id="3.40.640.10">
    <property type="entry name" value="Type I PLP-dependent aspartate aminotransferase-like (Major domain)"/>
    <property type="match status" value="1"/>
</dbReference>
<feature type="transmembrane region" description="Helical" evidence="8">
    <location>
        <begin position="49"/>
        <end position="67"/>
    </location>
</feature>
<evidence type="ECO:0000256" key="5">
    <source>
        <dbReference type="ARBA" id="ARBA00023239"/>
    </source>
</evidence>
<keyword evidence="4 6" id="KW-0663">Pyridoxal phosphate</keyword>
<dbReference type="SUPFAM" id="SSF53383">
    <property type="entry name" value="PLP-dependent transferases"/>
    <property type="match status" value="1"/>
</dbReference>
<keyword evidence="8" id="KW-0472">Membrane</keyword>
<sequence length="787" mass="85940">MLCASLFAAWLVLHKAAKRCRYVLRRYGLLLGNLHTTHAGHGSVHRASVIQSVFSAVAVILFAAAVLDPYGNMSTSMLGLGALDIILLQALPPAAVISYFRRRRERRWQVVIAPALGALGLITTSLLVVSNFDVLTGTTEPVITALQWLLLLVGGPGVALASWLRSARPDRYARLGGASVPTPPPTAPPNAPAGDPSGQPRPSSAATPARPGNRAVKGPATMARDAETHADIPFGPEDTPWQKTFSGLRVGGGRPYGTPPSSDPRAAYTGVPEVPHHKVQLPPTGLDAEQYTEAEALFRSHIDAQTRNFAGYQVTSALDYEERLGHYLNRHLNNVGDPYQSSSYTLNSKVLERAVLDYFASLWHAKWPHNPEDPESYWGYVLTMGSSEGNLYGLWNARDYLSGKLLRTHHRKPGKVTFEQALRGGGPHAFHPVAFFSEDTHYSLTKAVRALDIDTFHTLGSTCYPDENPLAPGTPWPREVPSGDHGAIDIDQLAVLVRFFASRGHPVLVSLNYGSTFKGAYDDVEAVACTVRSICAEYNLDNRRVYRGCGENSDYDERSGYWLHVDGALGAGYAPYLEMARDAGMVEHAPPTFDFRISDVHSLTMSGHKWMGTPWACGVFMTRTGLQMAPPKSSEYIGAADTTFAGSRNGFSSLLMWDYLAHHSYDDQAWLAAECDGLAAYMHEQLLVLQEQLGQGLWVARSPQSLTVRFRQPHADIVRRYSLSSETVYVDGTARTYVHLYAMRHLTRQRVDELIGELRQPGAFPLASSAKTTTGGGASGSTDRTGG</sequence>
<feature type="transmembrane region" description="Helical" evidence="8">
    <location>
        <begin position="142"/>
        <end position="164"/>
    </location>
</feature>
<evidence type="ECO:0000256" key="2">
    <source>
        <dbReference type="ARBA" id="ARBA00009533"/>
    </source>
</evidence>
<evidence type="ECO:0000256" key="4">
    <source>
        <dbReference type="ARBA" id="ARBA00022898"/>
    </source>
</evidence>
<dbReference type="InterPro" id="IPR015424">
    <property type="entry name" value="PyrdxlP-dep_Trfase"/>
</dbReference>
<comment type="similarity">
    <text evidence="2">Belongs to the group II decarboxylase family.</text>
</comment>
<dbReference type="GO" id="GO:0030170">
    <property type="term" value="F:pyridoxal phosphate binding"/>
    <property type="evidence" value="ECO:0007669"/>
    <property type="project" value="InterPro"/>
</dbReference>
<comment type="cofactor">
    <cofactor evidence="1 6">
        <name>pyridoxal 5'-phosphate</name>
        <dbReference type="ChEBI" id="CHEBI:597326"/>
    </cofactor>
</comment>
<protein>
    <submittedName>
        <fullName evidence="9">Histidine decarboxylase</fullName>
        <ecNumber evidence="9">4.1.1.22</ecNumber>
    </submittedName>
</protein>
<dbReference type="InterPro" id="IPR002129">
    <property type="entry name" value="PyrdxlP-dep_de-COase"/>
</dbReference>
<feature type="compositionally biased region" description="Gly residues" evidence="7">
    <location>
        <begin position="774"/>
        <end position="787"/>
    </location>
</feature>
<keyword evidence="8" id="KW-1133">Transmembrane helix</keyword>
<feature type="region of interest" description="Disordered" evidence="7">
    <location>
        <begin position="766"/>
        <end position="787"/>
    </location>
</feature>
<keyword evidence="10" id="KW-1185">Reference proteome</keyword>
<proteinExistence type="inferred from homology"/>
<evidence type="ECO:0000256" key="1">
    <source>
        <dbReference type="ARBA" id="ARBA00001933"/>
    </source>
</evidence>
<name>A0A7W9QA50_9ACTN</name>
<evidence type="ECO:0000256" key="6">
    <source>
        <dbReference type="PIRSR" id="PIRSR602129-50"/>
    </source>
</evidence>
<dbReference type="GO" id="GO:0004398">
    <property type="term" value="F:histidine decarboxylase activity"/>
    <property type="evidence" value="ECO:0007669"/>
    <property type="project" value="UniProtKB-EC"/>
</dbReference>
<dbReference type="GO" id="GO:0019752">
    <property type="term" value="P:carboxylic acid metabolic process"/>
    <property type="evidence" value="ECO:0007669"/>
    <property type="project" value="InterPro"/>
</dbReference>
<evidence type="ECO:0000313" key="10">
    <source>
        <dbReference type="Proteomes" id="UP000588098"/>
    </source>
</evidence>
<dbReference type="Proteomes" id="UP000588098">
    <property type="component" value="Unassembled WGS sequence"/>
</dbReference>
<dbReference type="EMBL" id="JACHJL010000008">
    <property type="protein sequence ID" value="MBB5936381.1"/>
    <property type="molecule type" value="Genomic_DNA"/>
</dbReference>
<keyword evidence="8" id="KW-0812">Transmembrane</keyword>
<dbReference type="AlphaFoldDB" id="A0A7W9QA50"/>
<feature type="compositionally biased region" description="Low complexity" evidence="7">
    <location>
        <begin position="200"/>
        <end position="211"/>
    </location>
</feature>
<reference evidence="9 10" key="1">
    <citation type="submission" date="2020-08" db="EMBL/GenBank/DDBJ databases">
        <title>Genomic Encyclopedia of Type Strains, Phase III (KMG-III): the genomes of soil and plant-associated and newly described type strains.</title>
        <authorList>
            <person name="Whitman W."/>
        </authorList>
    </citation>
    <scope>NUCLEOTIDE SEQUENCE [LARGE SCALE GENOMIC DNA]</scope>
    <source>
        <strain evidence="9 10">CECT 8305</strain>
    </source>
</reference>
<keyword evidence="3" id="KW-0210">Decarboxylase</keyword>
<dbReference type="EC" id="4.1.1.22" evidence="9"/>
<evidence type="ECO:0000256" key="8">
    <source>
        <dbReference type="SAM" id="Phobius"/>
    </source>
</evidence>
<dbReference type="GO" id="GO:0004058">
    <property type="term" value="F:aromatic-L-amino-acid decarboxylase activity"/>
    <property type="evidence" value="ECO:0007669"/>
    <property type="project" value="UniProtKB-ARBA"/>
</dbReference>
<comment type="caution">
    <text evidence="9">The sequence shown here is derived from an EMBL/GenBank/DDBJ whole genome shotgun (WGS) entry which is preliminary data.</text>
</comment>
<dbReference type="InterPro" id="IPR015421">
    <property type="entry name" value="PyrdxlP-dep_Trfase_major"/>
</dbReference>
<feature type="modified residue" description="N6-(pyridoxal phosphate)lysine" evidence="6">
    <location>
        <position position="609"/>
    </location>
</feature>
<feature type="transmembrane region" description="Helical" evidence="8">
    <location>
        <begin position="110"/>
        <end position="130"/>
    </location>
</feature>
<feature type="compositionally biased region" description="Pro residues" evidence="7">
    <location>
        <begin position="181"/>
        <end position="191"/>
    </location>
</feature>
<evidence type="ECO:0000256" key="7">
    <source>
        <dbReference type="SAM" id="MobiDB-lite"/>
    </source>
</evidence>
<gene>
    <name evidence="9" type="ORF">FHS42_003456</name>
</gene>
<dbReference type="Pfam" id="PF00282">
    <property type="entry name" value="Pyridoxal_deC"/>
    <property type="match status" value="1"/>
</dbReference>
<dbReference type="PANTHER" id="PTHR46101">
    <property type="match status" value="1"/>
</dbReference>
<evidence type="ECO:0000313" key="9">
    <source>
        <dbReference type="EMBL" id="MBB5936381.1"/>
    </source>
</evidence>
<organism evidence="9 10">
    <name type="scientific">Streptomyces zagrosensis</name>
    <dbReference type="NCBI Taxonomy" id="1042984"/>
    <lineage>
        <taxon>Bacteria</taxon>
        <taxon>Bacillati</taxon>
        <taxon>Actinomycetota</taxon>
        <taxon>Actinomycetes</taxon>
        <taxon>Kitasatosporales</taxon>
        <taxon>Streptomycetaceae</taxon>
        <taxon>Streptomyces</taxon>
    </lineage>
</organism>
<dbReference type="InterPro" id="IPR021115">
    <property type="entry name" value="Pyridoxal-P_BS"/>
</dbReference>
<dbReference type="PROSITE" id="PS00392">
    <property type="entry name" value="DDC_GAD_HDC_YDC"/>
    <property type="match status" value="1"/>
</dbReference>
<dbReference type="RefSeq" id="WP_246494901.1">
    <property type="nucleotide sequence ID" value="NZ_JACHJL010000008.1"/>
</dbReference>
<evidence type="ECO:0000256" key="3">
    <source>
        <dbReference type="ARBA" id="ARBA00022793"/>
    </source>
</evidence>
<dbReference type="PANTHER" id="PTHR46101:SF18">
    <property type="entry name" value="HISTIDINE DECARBOXYLASE"/>
    <property type="match status" value="1"/>
</dbReference>
<feature type="region of interest" description="Disordered" evidence="7">
    <location>
        <begin position="175"/>
        <end position="267"/>
    </location>
</feature>
<dbReference type="InterPro" id="IPR051151">
    <property type="entry name" value="Group_II_Decarboxylase"/>
</dbReference>